<keyword evidence="2" id="KW-1185">Reference proteome</keyword>
<organism evidence="1 2">
    <name type="scientific">Curvularia kusanoi</name>
    <name type="common">Cochliobolus kusanoi</name>
    <dbReference type="NCBI Taxonomy" id="90978"/>
    <lineage>
        <taxon>Eukaryota</taxon>
        <taxon>Fungi</taxon>
        <taxon>Dikarya</taxon>
        <taxon>Ascomycota</taxon>
        <taxon>Pezizomycotina</taxon>
        <taxon>Dothideomycetes</taxon>
        <taxon>Pleosporomycetidae</taxon>
        <taxon>Pleosporales</taxon>
        <taxon>Pleosporineae</taxon>
        <taxon>Pleosporaceae</taxon>
        <taxon>Curvularia</taxon>
    </lineage>
</organism>
<evidence type="ECO:0000313" key="2">
    <source>
        <dbReference type="Proteomes" id="UP000801428"/>
    </source>
</evidence>
<dbReference type="Proteomes" id="UP000801428">
    <property type="component" value="Unassembled WGS sequence"/>
</dbReference>
<dbReference type="AlphaFoldDB" id="A0A9P4TJJ0"/>
<gene>
    <name evidence="1" type="ORF">E8E13_010228</name>
</gene>
<dbReference type="OrthoDB" id="10619402at2759"/>
<comment type="caution">
    <text evidence="1">The sequence shown here is derived from an EMBL/GenBank/DDBJ whole genome shotgun (WGS) entry which is preliminary data.</text>
</comment>
<sequence>MAPPTTTSTSKLPPIGYFKLTVCKYSANHPKINTPAPQKCGNLPGDRSKLSLQTRDESIQANIGNTDYDADAETLSGNETISDIETLSAKSLTSSKEREEDQVYEAAMILFKMAHSKK</sequence>
<proteinExistence type="predicted"/>
<protein>
    <submittedName>
        <fullName evidence="1">Uncharacterized protein</fullName>
    </submittedName>
</protein>
<name>A0A9P4TJJ0_CURKU</name>
<evidence type="ECO:0000313" key="1">
    <source>
        <dbReference type="EMBL" id="KAF3006779.1"/>
    </source>
</evidence>
<dbReference type="EMBL" id="SWKU01000005">
    <property type="protein sequence ID" value="KAF3006779.1"/>
    <property type="molecule type" value="Genomic_DNA"/>
</dbReference>
<reference evidence="1" key="1">
    <citation type="submission" date="2019-04" db="EMBL/GenBank/DDBJ databases">
        <title>Sequencing of skin fungus with MAO and IRED activity.</title>
        <authorList>
            <person name="Marsaioli A.J."/>
            <person name="Bonatto J.M.C."/>
            <person name="Reis Junior O."/>
        </authorList>
    </citation>
    <scope>NUCLEOTIDE SEQUENCE</scope>
    <source>
        <strain evidence="1">30M1</strain>
    </source>
</reference>
<accession>A0A9P4TJJ0</accession>